<dbReference type="Proteomes" id="UP000823775">
    <property type="component" value="Unassembled WGS sequence"/>
</dbReference>
<evidence type="ECO:0000313" key="1">
    <source>
        <dbReference type="EMBL" id="MCD7454540.1"/>
    </source>
</evidence>
<comment type="caution">
    <text evidence="1">The sequence shown here is derived from an EMBL/GenBank/DDBJ whole genome shotgun (WGS) entry which is preliminary data.</text>
</comment>
<sequence>MISRLGRRKSCNDSVGLDKGWELMIEELVSVLKLTTKMTAFGSINRIAVYLIVKAVYGSTTCTMITSSEDEGSEDFISMQLKNDTTKF</sequence>
<accession>A0ABS8S5Z6</accession>
<proteinExistence type="predicted"/>
<dbReference type="EMBL" id="JACEIK010000306">
    <property type="protein sequence ID" value="MCD7454540.1"/>
    <property type="molecule type" value="Genomic_DNA"/>
</dbReference>
<organism evidence="1 2">
    <name type="scientific">Datura stramonium</name>
    <name type="common">Jimsonweed</name>
    <name type="synonym">Common thornapple</name>
    <dbReference type="NCBI Taxonomy" id="4076"/>
    <lineage>
        <taxon>Eukaryota</taxon>
        <taxon>Viridiplantae</taxon>
        <taxon>Streptophyta</taxon>
        <taxon>Embryophyta</taxon>
        <taxon>Tracheophyta</taxon>
        <taxon>Spermatophyta</taxon>
        <taxon>Magnoliopsida</taxon>
        <taxon>eudicotyledons</taxon>
        <taxon>Gunneridae</taxon>
        <taxon>Pentapetalae</taxon>
        <taxon>asterids</taxon>
        <taxon>lamiids</taxon>
        <taxon>Solanales</taxon>
        <taxon>Solanaceae</taxon>
        <taxon>Solanoideae</taxon>
        <taxon>Datureae</taxon>
        <taxon>Datura</taxon>
    </lineage>
</organism>
<protein>
    <submittedName>
        <fullName evidence="1">Uncharacterized protein</fullName>
    </submittedName>
</protein>
<reference evidence="1 2" key="1">
    <citation type="journal article" date="2021" name="BMC Genomics">
        <title>Datura genome reveals duplications of psychoactive alkaloid biosynthetic genes and high mutation rate following tissue culture.</title>
        <authorList>
            <person name="Rajewski A."/>
            <person name="Carter-House D."/>
            <person name="Stajich J."/>
            <person name="Litt A."/>
        </authorList>
    </citation>
    <scope>NUCLEOTIDE SEQUENCE [LARGE SCALE GENOMIC DNA]</scope>
    <source>
        <strain evidence="1">AR-01</strain>
    </source>
</reference>
<keyword evidence="2" id="KW-1185">Reference proteome</keyword>
<name>A0ABS8S5Z6_DATST</name>
<evidence type="ECO:0000313" key="2">
    <source>
        <dbReference type="Proteomes" id="UP000823775"/>
    </source>
</evidence>
<gene>
    <name evidence="1" type="ORF">HAX54_025196</name>
</gene>